<accession>A0ABY3AIV4</accession>
<proteinExistence type="predicted"/>
<sequence>MHRNIWIFFKKSQRFARTINKSDRKENVSQIKNTAFSTYINISDHIAHHPILVNWDDDESYLEIKKSNRGMARY</sequence>
<evidence type="ECO:0000313" key="1">
    <source>
        <dbReference type="EMBL" id="TQO38576.1"/>
    </source>
</evidence>
<gene>
    <name evidence="1" type="ORF">GQ41_3230</name>
</gene>
<evidence type="ECO:0000313" key="2">
    <source>
        <dbReference type="Proteomes" id="UP000315363"/>
    </source>
</evidence>
<keyword evidence="2" id="KW-1185">Reference proteome</keyword>
<protein>
    <submittedName>
        <fullName evidence="1">Uncharacterized protein</fullName>
    </submittedName>
</protein>
<name>A0ABY3AIV4_9FLAO</name>
<dbReference type="Proteomes" id="UP000315363">
    <property type="component" value="Unassembled WGS sequence"/>
</dbReference>
<reference evidence="1 2" key="1">
    <citation type="submission" date="2019-06" db="EMBL/GenBank/DDBJ databases">
        <title>A large-scale integrated study on North Sea by COGITO (Coastal Microbe Genomic &amp; Taxonomic Observatory).</title>
        <authorList>
            <person name="Teeling H."/>
        </authorList>
    </citation>
    <scope>NUCLEOTIDE SEQUENCE [LARGE SCALE GENOMIC DNA]</scope>
    <source>
        <strain evidence="1 2">MAR_2009_79</strain>
    </source>
</reference>
<dbReference type="EMBL" id="VHIF01000001">
    <property type="protein sequence ID" value="TQO38576.1"/>
    <property type="molecule type" value="Genomic_DNA"/>
</dbReference>
<organism evidence="1 2">
    <name type="scientific">Arenibacter algicola</name>
    <dbReference type="NCBI Taxonomy" id="616991"/>
    <lineage>
        <taxon>Bacteria</taxon>
        <taxon>Pseudomonadati</taxon>
        <taxon>Bacteroidota</taxon>
        <taxon>Flavobacteriia</taxon>
        <taxon>Flavobacteriales</taxon>
        <taxon>Flavobacteriaceae</taxon>
        <taxon>Arenibacter</taxon>
    </lineage>
</organism>
<comment type="caution">
    <text evidence="1">The sequence shown here is derived from an EMBL/GenBank/DDBJ whole genome shotgun (WGS) entry which is preliminary data.</text>
</comment>